<feature type="active site" description="Proton acceptor" evidence="3">
    <location>
        <position position="194"/>
    </location>
</feature>
<feature type="short sequence motif" description="DGA/G" evidence="3">
    <location>
        <begin position="194"/>
        <end position="196"/>
    </location>
</feature>
<keyword evidence="3" id="KW-0442">Lipid degradation</keyword>
<organism evidence="5 6">
    <name type="scientific">Coniosporium apollinis</name>
    <dbReference type="NCBI Taxonomy" id="61459"/>
    <lineage>
        <taxon>Eukaryota</taxon>
        <taxon>Fungi</taxon>
        <taxon>Dikarya</taxon>
        <taxon>Ascomycota</taxon>
        <taxon>Pezizomycotina</taxon>
        <taxon>Dothideomycetes</taxon>
        <taxon>Dothideomycetes incertae sedis</taxon>
        <taxon>Coniosporium</taxon>
    </lineage>
</organism>
<reference evidence="5" key="1">
    <citation type="submission" date="2022-10" db="EMBL/GenBank/DDBJ databases">
        <title>Culturing micro-colonial fungi from biological soil crusts in the Mojave desert and describing Neophaeococcomyces mojavensis, and introducing the new genera and species Taxawa tesnikishii.</title>
        <authorList>
            <person name="Kurbessoian T."/>
            <person name="Stajich J.E."/>
        </authorList>
    </citation>
    <scope>NUCLEOTIDE SEQUENCE</scope>
    <source>
        <strain evidence="5">TK_1</strain>
    </source>
</reference>
<keyword evidence="2" id="KW-0802">TPR repeat</keyword>
<keyword evidence="6" id="KW-1185">Reference proteome</keyword>
<dbReference type="SUPFAM" id="SSF48452">
    <property type="entry name" value="TPR-like"/>
    <property type="match status" value="2"/>
</dbReference>
<feature type="short sequence motif" description="GXGXXG" evidence="3">
    <location>
        <begin position="13"/>
        <end position="18"/>
    </location>
</feature>
<feature type="active site" description="Nucleophile" evidence="3">
    <location>
        <position position="51"/>
    </location>
</feature>
<dbReference type="InterPro" id="IPR016035">
    <property type="entry name" value="Acyl_Trfase/lysoPLipase"/>
</dbReference>
<dbReference type="SUPFAM" id="SSF52151">
    <property type="entry name" value="FabD/lysophospholipase-like"/>
    <property type="match status" value="1"/>
</dbReference>
<feature type="short sequence motif" description="GXSXG" evidence="3">
    <location>
        <begin position="49"/>
        <end position="53"/>
    </location>
</feature>
<feature type="domain" description="PNPLA" evidence="4">
    <location>
        <begin position="9"/>
        <end position="207"/>
    </location>
</feature>
<dbReference type="SUPFAM" id="SSF52540">
    <property type="entry name" value="P-loop containing nucleoside triphosphate hydrolases"/>
    <property type="match status" value="1"/>
</dbReference>
<feature type="repeat" description="TPR" evidence="2">
    <location>
        <begin position="865"/>
        <end position="898"/>
    </location>
</feature>
<evidence type="ECO:0000259" key="4">
    <source>
        <dbReference type="PROSITE" id="PS51635"/>
    </source>
</evidence>
<evidence type="ECO:0000313" key="6">
    <source>
        <dbReference type="Proteomes" id="UP001172684"/>
    </source>
</evidence>
<keyword evidence="3" id="KW-0378">Hydrolase</keyword>
<evidence type="ECO:0000313" key="5">
    <source>
        <dbReference type="EMBL" id="KAJ9664647.1"/>
    </source>
</evidence>
<name>A0ABQ9NU55_9PEZI</name>
<dbReference type="Gene3D" id="3.40.50.300">
    <property type="entry name" value="P-loop containing nucleotide triphosphate hydrolases"/>
    <property type="match status" value="1"/>
</dbReference>
<dbReference type="InterPro" id="IPR002641">
    <property type="entry name" value="PNPLA_dom"/>
</dbReference>
<dbReference type="Pfam" id="PF01734">
    <property type="entry name" value="Patatin"/>
    <property type="match status" value="1"/>
</dbReference>
<dbReference type="EMBL" id="JAPDRL010000036">
    <property type="protein sequence ID" value="KAJ9664647.1"/>
    <property type="molecule type" value="Genomic_DNA"/>
</dbReference>
<dbReference type="Pfam" id="PF13424">
    <property type="entry name" value="TPR_12"/>
    <property type="match status" value="1"/>
</dbReference>
<keyword evidence="1 3" id="KW-0443">Lipid metabolism</keyword>
<dbReference type="InterPro" id="IPR011990">
    <property type="entry name" value="TPR-like_helical_dom_sf"/>
</dbReference>
<comment type="caution">
    <text evidence="5">The sequence shown here is derived from an EMBL/GenBank/DDBJ whole genome shotgun (WGS) entry which is preliminary data.</text>
</comment>
<dbReference type="Proteomes" id="UP001172684">
    <property type="component" value="Unassembled WGS sequence"/>
</dbReference>
<dbReference type="SMART" id="SM00028">
    <property type="entry name" value="TPR"/>
    <property type="match status" value="5"/>
</dbReference>
<evidence type="ECO:0000256" key="1">
    <source>
        <dbReference type="ARBA" id="ARBA00023098"/>
    </source>
</evidence>
<dbReference type="PANTHER" id="PTHR46082:SF6">
    <property type="entry name" value="AAA+ ATPASE DOMAIN-CONTAINING PROTEIN-RELATED"/>
    <property type="match status" value="1"/>
</dbReference>
<dbReference type="InterPro" id="IPR027417">
    <property type="entry name" value="P-loop_NTPase"/>
</dbReference>
<proteinExistence type="predicted"/>
<gene>
    <name evidence="5" type="ORF">H2201_005161</name>
</gene>
<dbReference type="Gene3D" id="3.40.1090.10">
    <property type="entry name" value="Cytosolic phospholipase A2 catalytic domain"/>
    <property type="match status" value="1"/>
</dbReference>
<dbReference type="PROSITE" id="PS50005">
    <property type="entry name" value="TPR"/>
    <property type="match status" value="1"/>
</dbReference>
<dbReference type="CDD" id="cd07216">
    <property type="entry name" value="Pat17_PNPLA8_PNPLA9_like3"/>
    <property type="match status" value="1"/>
</dbReference>
<dbReference type="PANTHER" id="PTHR46082">
    <property type="entry name" value="ATP/GTP-BINDING PROTEIN-RELATED"/>
    <property type="match status" value="1"/>
</dbReference>
<dbReference type="Gene3D" id="1.25.40.10">
    <property type="entry name" value="Tetratricopeptide repeat domain"/>
    <property type="match status" value="2"/>
</dbReference>
<dbReference type="Pfam" id="PF13374">
    <property type="entry name" value="TPR_10"/>
    <property type="match status" value="3"/>
</dbReference>
<dbReference type="InterPro" id="IPR053137">
    <property type="entry name" value="NLR-like"/>
</dbReference>
<dbReference type="PROSITE" id="PS51635">
    <property type="entry name" value="PNPLA"/>
    <property type="match status" value="1"/>
</dbReference>
<sequence length="1063" mass="118753">MPGKDLRLLALDGGGIRGLSSLMILEQLMQTIDPEAPPKPCEYFDMIGGTSTGGLIAIMLGRLRLSIDECIDAYLSLSDRVFRKKGHRVTVKGQIQGRFDSEELARAVKEIVKKQGLQEDALLQDAPDASCKVFVCATSKETSETVCLTSYRSPRGGNDLLNTAKIWEACRATSAASSFFDSISIGRYGEEFIDGATGANNPVWELWNQAKVMWGPGSLETNIKCLVSIGTGVPSLKPFRDDVFHIGETLVAIATETEQTAERFRRDKSYLDDGRYFRFNVLRGLEDIGLEESKKKKEIAAATRRYVRSEEVFKHMQACGNNLSGREYFGGYRTPFSLQGVPIVNEFVDRPSDMAEIERVLLPRRHHRRRKIFVVHGLGGMGKTQLAVEFARKHHSRFSSVFWLDGQTENSLKQSIANSASRIPEGQIAEASRAYSTSGDGDINAVVKDVLGWLSKSDNTEWLLIFDNVDRDHRQRDADPNAYDVTHYFPGADHGSVLITTRLAYLEQLGASRGLKTVDMYQAHAIFQSRYGRSVDQAECAELLSLLDGLPLALAQAAAYLRETEIDIATYLKFYKQEWKGLMSSQDRTGTPLQDYFNGSVWTTWTISFNTIREKDEAAASLLLLWAHLDNKDLWHGLFAAAWHELTDNGYDAADFPAWLHDIAGNEVKFIEAVRLLRNYSLIEATEGLTSYATHPVVHQWALQMQNPSQQADLARLAMTVVGWAMPDYSTNEFWTIQRRLFGHAQCCAQWILTSVANTSDGRSQRRNVVSAEENQTELILTAISRVGILYWAQSKLVEAERIWQHALQGSEQRLGPEVGLTLSIIDYLGAVYRNQGKLAEADLLQHRALQGREKALGPEHEVTLDVVHNLGALYIKQGKLTEAELMFQRALRGYEKLYGPGHLSTLETVNNLGLTYSYQGKLAEAELMLQRALQGTEKAFGPGHISTLNAADSLGSLYSRQGKLAEAELMYQRSLHGYEKMLGREGAANHKHALDVVYNLGDVYEEGGELAKAKGMFTRALLGYQIVLGPSQYECQEVSRRIDSLNSMINSQGMFKGMFLPR</sequence>
<evidence type="ECO:0000256" key="2">
    <source>
        <dbReference type="PROSITE-ProRule" id="PRU00339"/>
    </source>
</evidence>
<protein>
    <recommendedName>
        <fullName evidence="4">PNPLA domain-containing protein</fullName>
    </recommendedName>
</protein>
<accession>A0ABQ9NU55</accession>
<dbReference type="InterPro" id="IPR019734">
    <property type="entry name" value="TPR_rpt"/>
</dbReference>
<evidence type="ECO:0000256" key="3">
    <source>
        <dbReference type="PROSITE-ProRule" id="PRU01161"/>
    </source>
</evidence>